<dbReference type="AlphaFoldDB" id="A0A0P4WRY1"/>
<dbReference type="EC" id="2.4.1.255" evidence="1"/>
<evidence type="ECO:0000256" key="3">
    <source>
        <dbReference type="ARBA" id="ARBA00022679"/>
    </source>
</evidence>
<dbReference type="EMBL" id="GDRN01038050">
    <property type="protein sequence ID" value="JAI67269.1"/>
    <property type="molecule type" value="Transcribed_RNA"/>
</dbReference>
<evidence type="ECO:0000313" key="13">
    <source>
        <dbReference type="EMBL" id="JAI67269.1"/>
    </source>
</evidence>
<protein>
    <recommendedName>
        <fullName evidence="7">EGF domain-specific O-linked N-acetylglucosamine transferase</fullName>
        <ecNumber evidence="1">2.4.1.255</ecNumber>
    </recommendedName>
    <alternativeName>
        <fullName evidence="8">Extracellular O-linked N-acetylglucosamine transferase</fullName>
    </alternativeName>
</protein>
<dbReference type="GO" id="GO:0005788">
    <property type="term" value="C:endoplasmic reticulum lumen"/>
    <property type="evidence" value="ECO:0007669"/>
    <property type="project" value="TreeGrafter"/>
</dbReference>
<evidence type="ECO:0000259" key="12">
    <source>
        <dbReference type="Pfam" id="PF04577"/>
    </source>
</evidence>
<dbReference type="PANTHER" id="PTHR20961">
    <property type="entry name" value="GLYCOSYLTRANSFERASE"/>
    <property type="match status" value="1"/>
</dbReference>
<evidence type="ECO:0000256" key="6">
    <source>
        <dbReference type="ARBA" id="ARBA00023180"/>
    </source>
</evidence>
<keyword evidence="6" id="KW-0325">Glycoprotein</keyword>
<organism evidence="13">
    <name type="scientific">Scylla olivacea</name>
    <name type="common">Orange mud crab</name>
    <name type="synonym">Cancer olivacea</name>
    <dbReference type="NCBI Taxonomy" id="85551"/>
    <lineage>
        <taxon>Eukaryota</taxon>
        <taxon>Metazoa</taxon>
        <taxon>Ecdysozoa</taxon>
        <taxon>Arthropoda</taxon>
        <taxon>Crustacea</taxon>
        <taxon>Multicrustacea</taxon>
        <taxon>Malacostraca</taxon>
        <taxon>Eumalacostraca</taxon>
        <taxon>Eucarida</taxon>
        <taxon>Decapoda</taxon>
        <taxon>Pleocyemata</taxon>
        <taxon>Brachyura</taxon>
        <taxon>Eubrachyura</taxon>
        <taxon>Portunoidea</taxon>
        <taxon>Portunidae</taxon>
        <taxon>Portuninae</taxon>
        <taxon>Scylla</taxon>
    </lineage>
</organism>
<keyword evidence="2" id="KW-0328">Glycosyltransferase</keyword>
<comment type="catalytic activity">
    <reaction evidence="9">
        <text>L-seryl-[protein] + UDP-N-acetyl-alpha-D-glucosamine = 3-O-(N-acetyl-beta-D-glucosaminyl)-L-seryl-[protein] + UDP + H(+)</text>
        <dbReference type="Rhea" id="RHEA:48904"/>
        <dbReference type="Rhea" id="RHEA-COMP:9863"/>
        <dbReference type="Rhea" id="RHEA-COMP:12251"/>
        <dbReference type="ChEBI" id="CHEBI:15378"/>
        <dbReference type="ChEBI" id="CHEBI:29999"/>
        <dbReference type="ChEBI" id="CHEBI:57705"/>
        <dbReference type="ChEBI" id="CHEBI:58223"/>
        <dbReference type="ChEBI" id="CHEBI:90838"/>
        <dbReference type="EC" id="2.4.1.255"/>
    </reaction>
</comment>
<evidence type="ECO:0000256" key="7">
    <source>
        <dbReference type="ARBA" id="ARBA00040944"/>
    </source>
</evidence>
<accession>A0A0P4WRY1</accession>
<feature type="domain" description="Glycosyltransferase 61 catalytic" evidence="12">
    <location>
        <begin position="331"/>
        <end position="435"/>
    </location>
</feature>
<dbReference type="InterPro" id="IPR007657">
    <property type="entry name" value="Glycosyltransferase_61"/>
</dbReference>
<dbReference type="InterPro" id="IPR049625">
    <property type="entry name" value="Glyco_transf_61_cat"/>
</dbReference>
<evidence type="ECO:0000256" key="11">
    <source>
        <dbReference type="SAM" id="SignalP"/>
    </source>
</evidence>
<evidence type="ECO:0000256" key="5">
    <source>
        <dbReference type="ARBA" id="ARBA00022824"/>
    </source>
</evidence>
<evidence type="ECO:0000256" key="4">
    <source>
        <dbReference type="ARBA" id="ARBA00022729"/>
    </source>
</evidence>
<keyword evidence="4 11" id="KW-0732">Signal</keyword>
<dbReference type="Pfam" id="PF04577">
    <property type="entry name" value="Glyco_transf_61"/>
    <property type="match status" value="1"/>
</dbReference>
<keyword evidence="3" id="KW-0808">Transferase</keyword>
<dbReference type="GO" id="GO:0097363">
    <property type="term" value="F:protein O-acetylglucosaminyltransferase activity"/>
    <property type="evidence" value="ECO:0007669"/>
    <property type="project" value="UniProtKB-EC"/>
</dbReference>
<feature type="signal peptide" evidence="11">
    <location>
        <begin position="1"/>
        <end position="21"/>
    </location>
</feature>
<evidence type="ECO:0000256" key="1">
    <source>
        <dbReference type="ARBA" id="ARBA00011970"/>
    </source>
</evidence>
<evidence type="ECO:0000256" key="8">
    <source>
        <dbReference type="ARBA" id="ARBA00042574"/>
    </source>
</evidence>
<evidence type="ECO:0000256" key="9">
    <source>
        <dbReference type="ARBA" id="ARBA00048317"/>
    </source>
</evidence>
<dbReference type="PANTHER" id="PTHR20961:SF148">
    <property type="entry name" value="EGF DOMAIN-SPECIFIC O-LINKED N-ACETYLGLUCOSAMINE TRANSFERASE"/>
    <property type="match status" value="1"/>
</dbReference>
<evidence type="ECO:0000256" key="2">
    <source>
        <dbReference type="ARBA" id="ARBA00022676"/>
    </source>
</evidence>
<keyword evidence="5" id="KW-0256">Endoplasmic reticulum</keyword>
<comment type="catalytic activity">
    <reaction evidence="10">
        <text>L-threonyl-[protein] + UDP-N-acetyl-alpha-D-glucosamine = 3-O-(N-acetyl-beta-D-glucosaminyl)-L-threonyl-[protein] + UDP + H(+)</text>
        <dbReference type="Rhea" id="RHEA:48908"/>
        <dbReference type="Rhea" id="RHEA-COMP:11060"/>
        <dbReference type="Rhea" id="RHEA-COMP:12252"/>
        <dbReference type="ChEBI" id="CHEBI:15378"/>
        <dbReference type="ChEBI" id="CHEBI:30013"/>
        <dbReference type="ChEBI" id="CHEBI:57705"/>
        <dbReference type="ChEBI" id="CHEBI:58223"/>
        <dbReference type="ChEBI" id="CHEBI:90840"/>
        <dbReference type="EC" id="2.4.1.255"/>
    </reaction>
</comment>
<evidence type="ECO:0000256" key="10">
    <source>
        <dbReference type="ARBA" id="ARBA00049432"/>
    </source>
</evidence>
<name>A0A0P4WRY1_SCYOL</name>
<proteinExistence type="predicted"/>
<feature type="chain" id="PRO_5007421478" description="EGF domain-specific O-linked N-acetylglucosamine transferase" evidence="11">
    <location>
        <begin position="22"/>
        <end position="530"/>
    </location>
</feature>
<sequence length="530" mass="61987">MRMEHVWVCIAVVVLAPGLLGSRWDQLNLHPDHMPYILANDHDLAEECRVSRTCPFKKHLNQPVCWGYERGCEATETYSNMSCPGDARGWVTTKEEQLSTFFRQADFGFVQEQLSEMRMYCTPQHPGDSWLECSDHLRFCQGNNIYIDFRPLKHRKEPVHYHIDVLDHGQVGGHCSLDENRLKSNSDQISALQSWGPELRHFVELDERVWRRAEMCDLWIESPTYLMKIDATVNMYHHFCDFLNLYASQHLNSTHHSTFSLDNQIIIWETLPYWSNFGAAFEAFTKNRLWNLNDVAGKRVCFKRVVFPLLPRMIFGLYYNTPIVWGCEDSGLFHAFSRHLLHRLRVTEGGQPRGPDRRIHITLLSRDTKYRRILNERQMIKALEKNSTYVVRKAEYSHKMDFRLQLQNDQWSDIFIGMHGAGLTHLLFLPDWAVIFELYNCGDANCYQDLARLRGLKYLTWRDLSKLTPEDEGHHPDGGAHKKFTNYKFNVEEFLALVSEGAAHVMSHESWRNLHPPITLSPPPRGRQEL</sequence>
<reference evidence="13" key="1">
    <citation type="submission" date="2015-09" db="EMBL/GenBank/DDBJ databases">
        <title>Scylla olivacea transcriptome.</title>
        <authorList>
            <person name="Ikhwanuddin M."/>
        </authorList>
    </citation>
    <scope>NUCLEOTIDE SEQUENCE</scope>
</reference>
<dbReference type="EMBL" id="GDRN01038051">
    <property type="protein sequence ID" value="JAI67268.1"/>
    <property type="molecule type" value="Transcribed_RNA"/>
</dbReference>